<organism evidence="16 17">
    <name type="scientific">Geobacter benzoatilyticus</name>
    <dbReference type="NCBI Taxonomy" id="2815309"/>
    <lineage>
        <taxon>Bacteria</taxon>
        <taxon>Pseudomonadati</taxon>
        <taxon>Thermodesulfobacteriota</taxon>
        <taxon>Desulfuromonadia</taxon>
        <taxon>Geobacterales</taxon>
        <taxon>Geobacteraceae</taxon>
        <taxon>Geobacter</taxon>
    </lineage>
</organism>
<dbReference type="Pfam" id="PF00128">
    <property type="entry name" value="Alpha-amylase"/>
    <property type="match status" value="1"/>
</dbReference>
<comment type="subcellular location">
    <subcellularLocation>
        <location evidence="1">Cytoplasm</location>
    </subcellularLocation>
</comment>
<dbReference type="EMBL" id="CP071382">
    <property type="protein sequence ID" value="QSV44576.1"/>
    <property type="molecule type" value="Genomic_DNA"/>
</dbReference>
<evidence type="ECO:0000256" key="1">
    <source>
        <dbReference type="ARBA" id="ARBA00004496"/>
    </source>
</evidence>
<dbReference type="RefSeq" id="WP_207162336.1">
    <property type="nucleotide sequence ID" value="NZ_CP071382.1"/>
</dbReference>
<evidence type="ECO:0000256" key="12">
    <source>
        <dbReference type="ARBA" id="ARBA00034013"/>
    </source>
</evidence>
<evidence type="ECO:0000256" key="7">
    <source>
        <dbReference type="ARBA" id="ARBA00022801"/>
    </source>
</evidence>
<dbReference type="SUPFAM" id="SSF51445">
    <property type="entry name" value="(Trans)glycosidases"/>
    <property type="match status" value="1"/>
</dbReference>
<evidence type="ECO:0000256" key="10">
    <source>
        <dbReference type="ARBA" id="ARBA00032057"/>
    </source>
</evidence>
<evidence type="ECO:0000256" key="9">
    <source>
        <dbReference type="ARBA" id="ARBA00023295"/>
    </source>
</evidence>
<evidence type="ECO:0000256" key="14">
    <source>
        <dbReference type="PIRNR" id="PIRNR006337"/>
    </source>
</evidence>
<keyword evidence="6" id="KW-0963">Cytoplasm</keyword>
<keyword evidence="17" id="KW-1185">Reference proteome</keyword>
<dbReference type="EC" id="3.2.1.141" evidence="4 13"/>
<dbReference type="InterPro" id="IPR013783">
    <property type="entry name" value="Ig-like_fold"/>
</dbReference>
<dbReference type="PANTHER" id="PTHR43002">
    <property type="entry name" value="GLYCOGEN DEBRANCHING ENZYME"/>
    <property type="match status" value="1"/>
</dbReference>
<dbReference type="Gene3D" id="1.10.10.760">
    <property type="entry name" value="E-set domains of sugar-utilizing enzymes"/>
    <property type="match status" value="1"/>
</dbReference>
<comment type="catalytic activity">
    <reaction evidence="12 14">
        <text>hydrolysis of (1-&gt;4)-alpha-D-glucosidic linkage in 4-alpha-D-[(1-&gt;4)-alpha-D-glucanosyl]n trehalose to yield trehalose and (1-&gt;4)-alpha-D-glucan.</text>
        <dbReference type="EC" id="3.2.1.141"/>
    </reaction>
</comment>
<dbReference type="Proteomes" id="UP000663651">
    <property type="component" value="Chromosome"/>
</dbReference>
<evidence type="ECO:0000256" key="5">
    <source>
        <dbReference type="ARBA" id="ARBA00015938"/>
    </source>
</evidence>
<comment type="pathway">
    <text evidence="2 14">Glycan biosynthesis; trehalose biosynthesis.</text>
</comment>
<keyword evidence="9 14" id="KW-0326">Glycosidase</keyword>
<evidence type="ECO:0000313" key="17">
    <source>
        <dbReference type="Proteomes" id="UP000663651"/>
    </source>
</evidence>
<dbReference type="Pfam" id="PF02922">
    <property type="entry name" value="CBM_48"/>
    <property type="match status" value="1"/>
</dbReference>
<evidence type="ECO:0000256" key="3">
    <source>
        <dbReference type="ARBA" id="ARBA00008061"/>
    </source>
</evidence>
<name>A0ABX7PZJ0_9BACT</name>
<protein>
    <recommendedName>
        <fullName evidence="5 13">Malto-oligosyltrehalose trehalohydrolase</fullName>
        <shortName evidence="14">MTHase</shortName>
        <ecNumber evidence="4 13">3.2.1.141</ecNumber>
    </recommendedName>
    <alternativeName>
        <fullName evidence="11 14">4-alpha-D-((1-&gt;4)-alpha-D-glucano)trehalose trehalohydrolase</fullName>
    </alternativeName>
    <alternativeName>
        <fullName evidence="10 14">Maltooligosyl trehalose trehalohydrolase</fullName>
    </alternativeName>
</protein>
<accession>A0ABX7PZJ0</accession>
<dbReference type="PIRSF" id="PIRSF006337">
    <property type="entry name" value="Trehalose_TreZ"/>
    <property type="match status" value="1"/>
</dbReference>
<evidence type="ECO:0000313" key="16">
    <source>
        <dbReference type="EMBL" id="QSV44576.1"/>
    </source>
</evidence>
<feature type="domain" description="Glycosyl hydrolase family 13 catalytic" evidence="15">
    <location>
        <begin position="91"/>
        <end position="460"/>
    </location>
</feature>
<evidence type="ECO:0000256" key="6">
    <source>
        <dbReference type="ARBA" id="ARBA00022490"/>
    </source>
</evidence>
<gene>
    <name evidence="16" type="primary">treZ</name>
    <name evidence="16" type="ORF">JZM60_10385</name>
</gene>
<dbReference type="SUPFAM" id="SSF81296">
    <property type="entry name" value="E set domains"/>
    <property type="match status" value="1"/>
</dbReference>
<dbReference type="CDD" id="cd11325">
    <property type="entry name" value="AmyAc_GTHase"/>
    <property type="match status" value="1"/>
</dbReference>
<keyword evidence="7 14" id="KW-0378">Hydrolase</keyword>
<dbReference type="InterPro" id="IPR017853">
    <property type="entry name" value="GH"/>
</dbReference>
<dbReference type="InterPro" id="IPR004193">
    <property type="entry name" value="Glyco_hydro_13_N"/>
</dbReference>
<dbReference type="SMART" id="SM00642">
    <property type="entry name" value="Aamy"/>
    <property type="match status" value="1"/>
</dbReference>
<dbReference type="CDD" id="cd02853">
    <property type="entry name" value="E_set_MTHase_like_N"/>
    <property type="match status" value="1"/>
</dbReference>
<evidence type="ECO:0000256" key="4">
    <source>
        <dbReference type="ARBA" id="ARBA00012268"/>
    </source>
</evidence>
<dbReference type="Gene3D" id="3.20.20.80">
    <property type="entry name" value="Glycosidases"/>
    <property type="match status" value="1"/>
</dbReference>
<reference evidence="16 17" key="1">
    <citation type="submission" date="2021-03" db="EMBL/GenBank/DDBJ databases">
        <title>Geobacter metallireducens gen. nov. sp. nov., a microorganism capable of coupling the complete oxidation of organic compounds to the reduction of iron and other metals.</title>
        <authorList>
            <person name="Li Y."/>
        </authorList>
    </citation>
    <scope>NUCLEOTIDE SEQUENCE [LARGE SCALE GENOMIC DNA]</scope>
    <source>
        <strain evidence="16 17">Jerry-YX</strain>
    </source>
</reference>
<dbReference type="InterPro" id="IPR014756">
    <property type="entry name" value="Ig_E-set"/>
</dbReference>
<dbReference type="InterPro" id="IPR006047">
    <property type="entry name" value="GH13_cat_dom"/>
</dbReference>
<evidence type="ECO:0000259" key="15">
    <source>
        <dbReference type="SMART" id="SM00642"/>
    </source>
</evidence>
<dbReference type="InterPro" id="IPR044901">
    <property type="entry name" value="Trehalose_TreZ_E-set_sf"/>
</dbReference>
<sequence length="613" mass="68498">MTEWHMDIGATPVAGGVRFRVWAPLASSVDVVRCGDGEKEPSPLARAGDYFQGTITGMAAGDRYRYLVDGTLRRPDPASRCQPEGVHGPSQVVDPDFAWSDGGWQGVKLEELITCELHVGTFTPEGTFQGVMERLDYLCELGVTALELMPVVEFPGRRNWGYDGVFPFAPHHAYGGAAGLKALVDACHCRGLSVILDVVYNHLGPEGNYLHSFAPYFTNRYRTPWGDAVNFDGPLSDGVRHYIIANALHWVSEYHMDGLRIDAIHGIYDFSARHILRDITQAVNSLARRLGRNVHVIAESELNDVRTIMPAESGGHGLHAQWCDDFHHGLMTYLTGERCGYFVDFGTFRQLEKAFREGFVYSGEYSRHHRRRHGSSSADLPPRRLVVFSQNHDQVGNRALGDRPSSRLSLEQLKLAAAAVILSPYLPLIFMGEEYGETAPFPYFTSHGDPELAAAVRQGRRTEFASFEVHGEVPDPQAEGTFITAGIDPERRRHGWHRFIYAFYRELIRLRRELPQLRAPERDRIEVAGLEADEVIALCYRHGEKELIALFAFGCTPRAIRLPFHHGECIRLLDSADKDWGGQGSASPELVRPGDDGQNLTLMPFSVTLYGRG</sequence>
<dbReference type="Gene3D" id="2.60.40.10">
    <property type="entry name" value="Immunoglobulins"/>
    <property type="match status" value="1"/>
</dbReference>
<proteinExistence type="inferred from homology"/>
<evidence type="ECO:0000256" key="13">
    <source>
        <dbReference type="NCBIfam" id="TIGR02402"/>
    </source>
</evidence>
<evidence type="ECO:0000256" key="2">
    <source>
        <dbReference type="ARBA" id="ARBA00005199"/>
    </source>
</evidence>
<dbReference type="InterPro" id="IPR012768">
    <property type="entry name" value="Trehalose_TreZ"/>
</dbReference>
<evidence type="ECO:0000256" key="11">
    <source>
        <dbReference type="ARBA" id="ARBA00033284"/>
    </source>
</evidence>
<keyword evidence="8" id="KW-0119">Carbohydrate metabolism</keyword>
<evidence type="ECO:0000256" key="8">
    <source>
        <dbReference type="ARBA" id="ARBA00023277"/>
    </source>
</evidence>
<comment type="similarity">
    <text evidence="3 14">Belongs to the glycosyl hydrolase 13 family.</text>
</comment>
<dbReference type="NCBIfam" id="TIGR02402">
    <property type="entry name" value="trehalose_TreZ"/>
    <property type="match status" value="1"/>
</dbReference>